<comment type="caution">
    <text evidence="2">The sequence shown here is derived from an EMBL/GenBank/DDBJ whole genome shotgun (WGS) entry which is preliminary data.</text>
</comment>
<keyword evidence="3" id="KW-1185">Reference proteome</keyword>
<gene>
    <name evidence="2" type="ORF">FF38_12690</name>
</gene>
<protein>
    <submittedName>
        <fullName evidence="2">Uncharacterized protein</fullName>
    </submittedName>
</protein>
<proteinExistence type="predicted"/>
<organism evidence="2 3">
    <name type="scientific">Lucilia cuprina</name>
    <name type="common">Green bottle fly</name>
    <name type="synonym">Australian sheep blowfly</name>
    <dbReference type="NCBI Taxonomy" id="7375"/>
    <lineage>
        <taxon>Eukaryota</taxon>
        <taxon>Metazoa</taxon>
        <taxon>Ecdysozoa</taxon>
        <taxon>Arthropoda</taxon>
        <taxon>Hexapoda</taxon>
        <taxon>Insecta</taxon>
        <taxon>Pterygota</taxon>
        <taxon>Neoptera</taxon>
        <taxon>Endopterygota</taxon>
        <taxon>Diptera</taxon>
        <taxon>Brachycera</taxon>
        <taxon>Muscomorpha</taxon>
        <taxon>Oestroidea</taxon>
        <taxon>Calliphoridae</taxon>
        <taxon>Luciliinae</taxon>
        <taxon>Lucilia</taxon>
    </lineage>
</organism>
<dbReference type="Proteomes" id="UP000037069">
    <property type="component" value="Unassembled WGS sequence"/>
</dbReference>
<reference evidence="2 3" key="1">
    <citation type="journal article" date="2015" name="Nat. Commun.">
        <title>Lucilia cuprina genome unlocks parasitic fly biology to underpin future interventions.</title>
        <authorList>
            <person name="Anstead C.A."/>
            <person name="Korhonen P.K."/>
            <person name="Young N.D."/>
            <person name="Hall R.S."/>
            <person name="Jex A.R."/>
            <person name="Murali S.C."/>
            <person name="Hughes D.S."/>
            <person name="Lee S.F."/>
            <person name="Perry T."/>
            <person name="Stroehlein A.J."/>
            <person name="Ansell B.R."/>
            <person name="Breugelmans B."/>
            <person name="Hofmann A."/>
            <person name="Qu J."/>
            <person name="Dugan S."/>
            <person name="Lee S.L."/>
            <person name="Chao H."/>
            <person name="Dinh H."/>
            <person name="Han Y."/>
            <person name="Doddapaneni H.V."/>
            <person name="Worley K.C."/>
            <person name="Muzny D.M."/>
            <person name="Ioannidis P."/>
            <person name="Waterhouse R.M."/>
            <person name="Zdobnov E.M."/>
            <person name="James P.J."/>
            <person name="Bagnall N.H."/>
            <person name="Kotze A.C."/>
            <person name="Gibbs R.A."/>
            <person name="Richards S."/>
            <person name="Batterham P."/>
            <person name="Gasser R.B."/>
        </authorList>
    </citation>
    <scope>NUCLEOTIDE SEQUENCE [LARGE SCALE GENOMIC DNA]</scope>
    <source>
        <strain evidence="2 3">LS</strain>
        <tissue evidence="2">Full body</tissue>
    </source>
</reference>
<feature type="chain" id="PRO_5005535882" evidence="1">
    <location>
        <begin position="22"/>
        <end position="211"/>
    </location>
</feature>
<sequence length="211" mass="25128">MKASKIFSIFVLILQTQTSFCKPNEESTSISELEDDLRNDSLPQKQMIVIAYDQLMALGREYIDRSAEISRNILKDESLMLNEKPEVVEFKKNLKVFVESNDNSKKKDVFTIWTLISVYVQTIENYVELSEEKITPESKFILEIINKYDCHTVNMEYRRKFNVTVDDFTRKFEEHKEHMNEHVLQWFKTFKALTKFDEKLETLTDFMFMLT</sequence>
<accession>A0A0L0C4E2</accession>
<evidence type="ECO:0000313" key="3">
    <source>
        <dbReference type="Proteomes" id="UP000037069"/>
    </source>
</evidence>
<evidence type="ECO:0000313" key="2">
    <source>
        <dbReference type="EMBL" id="KNC27112.1"/>
    </source>
</evidence>
<evidence type="ECO:0000256" key="1">
    <source>
        <dbReference type="SAM" id="SignalP"/>
    </source>
</evidence>
<dbReference type="EMBL" id="JRES01000933">
    <property type="protein sequence ID" value="KNC27112.1"/>
    <property type="molecule type" value="Genomic_DNA"/>
</dbReference>
<keyword evidence="1" id="KW-0732">Signal</keyword>
<dbReference type="OrthoDB" id="10260459at2759"/>
<name>A0A0L0C4E2_LUCCU</name>
<dbReference type="AlphaFoldDB" id="A0A0L0C4E2"/>
<feature type="signal peptide" evidence="1">
    <location>
        <begin position="1"/>
        <end position="21"/>
    </location>
</feature>